<evidence type="ECO:0000256" key="15">
    <source>
        <dbReference type="ARBA" id="ARBA00022837"/>
    </source>
</evidence>
<feature type="binding site" evidence="24">
    <location>
        <position position="128"/>
    </location>
    <ligand>
        <name>Ca(2+)</name>
        <dbReference type="ChEBI" id="CHEBI:29108"/>
        <label>1</label>
    </ligand>
</feature>
<dbReference type="GO" id="GO:0005113">
    <property type="term" value="F:patched binding"/>
    <property type="evidence" value="ECO:0007669"/>
    <property type="project" value="TreeGrafter"/>
</dbReference>
<reference evidence="29" key="2">
    <citation type="submission" date="2025-09" db="UniProtKB">
        <authorList>
            <consortium name="Ensembl"/>
        </authorList>
    </citation>
    <scope>IDENTIFICATION</scope>
</reference>
<dbReference type="GO" id="GO:0005509">
    <property type="term" value="F:calcium ion binding"/>
    <property type="evidence" value="ECO:0007669"/>
    <property type="project" value="TreeGrafter"/>
</dbReference>
<evidence type="ECO:0000256" key="2">
    <source>
        <dbReference type="ARBA" id="ARBA00004613"/>
    </source>
</evidence>
<comment type="similarity">
    <text evidence="3 25">Belongs to the hedgehog family.</text>
</comment>
<feature type="binding site" evidence="24">
    <location>
        <position position="91"/>
    </location>
    <ligand>
        <name>Ca(2+)</name>
        <dbReference type="ChEBI" id="CHEBI:29108"/>
        <label>1</label>
    </ligand>
</feature>
<evidence type="ECO:0000256" key="21">
    <source>
        <dbReference type="ARBA" id="ARBA00046976"/>
    </source>
</evidence>
<comment type="subunit">
    <text evidence="21">Interacts with BOC and CDON. Interacts with PTCH1. Interacts with glypican GPC3.</text>
</comment>
<keyword evidence="14 24" id="KW-0862">Zinc</keyword>
<dbReference type="PRINTS" id="PR00632">
    <property type="entry name" value="SONICHHOG"/>
</dbReference>
<keyword evidence="11 25" id="KW-0378">Hydrolase</keyword>
<evidence type="ECO:0000256" key="23">
    <source>
        <dbReference type="PIRSR" id="PIRSR009400-1"/>
    </source>
</evidence>
<dbReference type="GO" id="GO:0005615">
    <property type="term" value="C:extracellular space"/>
    <property type="evidence" value="ECO:0007669"/>
    <property type="project" value="TreeGrafter"/>
</dbReference>
<comment type="subcellular location">
    <molecule>Sonic hedgehog protein</molecule>
    <subcellularLocation>
        <location evidence="25">Endoplasmic reticulum membrane</location>
    </subcellularLocation>
    <subcellularLocation>
        <location evidence="25">Golgi apparatus membrane</location>
    </subcellularLocation>
</comment>
<comment type="subcellular location">
    <molecule>Protein hedgehog N-product</molecule>
    <subcellularLocation>
        <location evidence="25">Cell membrane</location>
        <topology evidence="25">Lipid-anchor</topology>
    </subcellularLocation>
</comment>
<dbReference type="GO" id="GO:0008233">
    <property type="term" value="F:peptidase activity"/>
    <property type="evidence" value="ECO:0007669"/>
    <property type="project" value="UniProtKB-UniRule"/>
</dbReference>
<evidence type="ECO:0000256" key="10">
    <source>
        <dbReference type="ARBA" id="ARBA00022729"/>
    </source>
</evidence>
<dbReference type="PANTHER" id="PTHR11889:SF39">
    <property type="entry name" value="INDIAN HEDGEHOG PROTEIN"/>
    <property type="match status" value="1"/>
</dbReference>
<evidence type="ECO:0000256" key="16">
    <source>
        <dbReference type="ARBA" id="ARBA00023034"/>
    </source>
</evidence>
<dbReference type="SMART" id="SM00306">
    <property type="entry name" value="HintN"/>
    <property type="match status" value="1"/>
</dbReference>
<evidence type="ECO:0000256" key="26">
    <source>
        <dbReference type="SAM" id="SignalP"/>
    </source>
</evidence>
<dbReference type="GO" id="GO:0000139">
    <property type="term" value="C:Golgi membrane"/>
    <property type="evidence" value="ECO:0007669"/>
    <property type="project" value="UniProtKB-SubCell"/>
</dbReference>
<feature type="binding site" evidence="24">
    <location>
        <position position="128"/>
    </location>
    <ligand>
        <name>Ca(2+)</name>
        <dbReference type="ChEBI" id="CHEBI:29108"/>
        <label>2</label>
    </ligand>
</feature>
<keyword evidence="12 25" id="KW-0068">Autocatalytic cleavage</keyword>
<keyword evidence="10 25" id="KW-0732">Signal</keyword>
<dbReference type="GO" id="GO:0042063">
    <property type="term" value="P:gliogenesis"/>
    <property type="evidence" value="ECO:0007669"/>
    <property type="project" value="UniProtKB-ARBA"/>
</dbReference>
<feature type="binding site" evidence="24">
    <location>
        <position position="127"/>
    </location>
    <ligand>
        <name>Ca(2+)</name>
        <dbReference type="ChEBI" id="CHEBI:29108"/>
        <label>1</label>
    </ligand>
</feature>
<feature type="binding site" evidence="24">
    <location>
        <position position="131"/>
    </location>
    <ligand>
        <name>Ca(2+)</name>
        <dbReference type="ChEBI" id="CHEBI:29108"/>
        <label>2</label>
    </ligand>
</feature>
<organism evidence="29 30">
    <name type="scientific">Fundulus heteroclitus</name>
    <name type="common">Killifish</name>
    <name type="synonym">Mummichog</name>
    <dbReference type="NCBI Taxonomy" id="8078"/>
    <lineage>
        <taxon>Eukaryota</taxon>
        <taxon>Metazoa</taxon>
        <taxon>Chordata</taxon>
        <taxon>Craniata</taxon>
        <taxon>Vertebrata</taxon>
        <taxon>Euteleostomi</taxon>
        <taxon>Actinopterygii</taxon>
        <taxon>Neopterygii</taxon>
        <taxon>Teleostei</taxon>
        <taxon>Neoteleostei</taxon>
        <taxon>Acanthomorphata</taxon>
        <taxon>Ovalentaria</taxon>
        <taxon>Atherinomorphae</taxon>
        <taxon>Cyprinodontiformes</taxon>
        <taxon>Fundulidae</taxon>
        <taxon>Fundulus</taxon>
    </lineage>
</organism>
<dbReference type="InterPro" id="IPR050387">
    <property type="entry name" value="Hedgehog_Signaling"/>
</dbReference>
<protein>
    <recommendedName>
        <fullName evidence="25">Hedgehog protein</fullName>
    </recommendedName>
</protein>
<evidence type="ECO:0000256" key="7">
    <source>
        <dbReference type="ARBA" id="ARBA00022670"/>
    </source>
</evidence>
<reference evidence="29" key="1">
    <citation type="submission" date="2025-08" db="UniProtKB">
        <authorList>
            <consortium name="Ensembl"/>
        </authorList>
    </citation>
    <scope>IDENTIFICATION</scope>
</reference>
<name>A0A3Q2P4Y5_FUNHE</name>
<dbReference type="InterPro" id="IPR000320">
    <property type="entry name" value="Hedgehog_signalling_dom"/>
</dbReference>
<feature type="binding site" evidence="24">
    <location>
        <position position="142"/>
    </location>
    <ligand>
        <name>Zn(2+)</name>
        <dbReference type="ChEBI" id="CHEBI:29105"/>
    </ligand>
</feature>
<feature type="site" description="Involved in cholesterol transfer" evidence="23">
    <location>
        <position position="248"/>
    </location>
</feature>
<comment type="subcellular location">
    <subcellularLocation>
        <location evidence="1">Endoplasmic reticulum membrane</location>
    </subcellularLocation>
    <subcellularLocation>
        <location evidence="2">Secreted</location>
    </subcellularLocation>
</comment>
<evidence type="ECO:0000256" key="14">
    <source>
        <dbReference type="ARBA" id="ARBA00022833"/>
    </source>
</evidence>
<feature type="chain" id="PRO_5018664298" description="Hedgehog protein" evidence="26">
    <location>
        <begin position="26"/>
        <end position="408"/>
    </location>
</feature>
<feature type="binding site" evidence="24">
    <location>
        <position position="97"/>
    </location>
    <ligand>
        <name>Ca(2+)</name>
        <dbReference type="ChEBI" id="CHEBI:29108"/>
        <label>1</label>
    </ligand>
</feature>
<dbReference type="Gene3D" id="3.30.1380.10">
    <property type="match status" value="1"/>
</dbReference>
<evidence type="ECO:0000256" key="22">
    <source>
        <dbReference type="ARBA" id="ARBA00048589"/>
    </source>
</evidence>
<dbReference type="GO" id="GO:0007267">
    <property type="term" value="P:cell-cell signaling"/>
    <property type="evidence" value="ECO:0007669"/>
    <property type="project" value="InterPro"/>
</dbReference>
<evidence type="ECO:0000256" key="9">
    <source>
        <dbReference type="ARBA" id="ARBA00022723"/>
    </source>
</evidence>
<feature type="domain" description="Hint" evidence="27">
    <location>
        <begin position="309"/>
        <end position="353"/>
    </location>
</feature>
<keyword evidence="4 25" id="KW-0217">Developmental protein</keyword>
<dbReference type="Proteomes" id="UP000265000">
    <property type="component" value="Unplaced"/>
</dbReference>
<evidence type="ECO:0000313" key="29">
    <source>
        <dbReference type="Ensembl" id="ENSFHEP00000007147.1"/>
    </source>
</evidence>
<evidence type="ECO:0000259" key="27">
    <source>
        <dbReference type="SMART" id="SM00305"/>
    </source>
</evidence>
<evidence type="ECO:0000313" key="30">
    <source>
        <dbReference type="Proteomes" id="UP000265000"/>
    </source>
</evidence>
<evidence type="ECO:0000256" key="24">
    <source>
        <dbReference type="PIRSR" id="PIRSR009400-2"/>
    </source>
</evidence>
<evidence type="ECO:0000256" key="19">
    <source>
        <dbReference type="ARBA" id="ARBA00023288"/>
    </source>
</evidence>
<keyword evidence="9 24" id="KW-0479">Metal-binding</keyword>
<evidence type="ECO:0000256" key="20">
    <source>
        <dbReference type="ARBA" id="ARBA00034131"/>
    </source>
</evidence>
<dbReference type="GO" id="GO:0010468">
    <property type="term" value="P:regulation of gene expression"/>
    <property type="evidence" value="ECO:0007669"/>
    <property type="project" value="TreeGrafter"/>
</dbReference>
<dbReference type="Gene3D" id="2.170.16.10">
    <property type="entry name" value="Hedgehog/Intein (Hint) domain"/>
    <property type="match status" value="1"/>
</dbReference>
<evidence type="ECO:0000259" key="28">
    <source>
        <dbReference type="SMART" id="SM00306"/>
    </source>
</evidence>
<sequence>MRISFLLLAASLCASVLLLAPVTEGCGPGRGYGKRRLPKKLIPLAYKQFSPNVAEKTLGASGRPEGKITRNSERFKELTPNYNTDIIFKDEEDTGADRLMTQRCKDKLNSLAISVMNMWPGVKLRVTEGWDEDGHHSTDSLHYEGRAVDITTSDRDRHKYAMLARLAVEAGFDWVYYESKAHIHCSVKSEHSVAAKTGGCFPGDARVIVEGGRTKQMRDLRPGDRVLASSSTDINAPLLYSPIVSFLDRQPNATRTFYVIGTNGGHNITLTAAHLIFVTDCATRPSMKTVYASEVQPGQCVFTSSGRSNSRPRLSVVTFVEEQTSTGLYAPLSQHGSIVVNGVLASCYATVDSHYLSHWVLAPLRLVYRIIGPSQVQNDGLHWYPWILQKLGKVLLGAEHFHPWGFDQ</sequence>
<dbReference type="PIRSF" id="PIRSF009400">
    <property type="entry name" value="Peptidase_C46"/>
    <property type="match status" value="1"/>
</dbReference>
<feature type="binding site" evidence="24">
    <location>
        <position position="133"/>
    </location>
    <ligand>
        <name>Ca(2+)</name>
        <dbReference type="ChEBI" id="CHEBI:29108"/>
        <label>2</label>
    </ligand>
</feature>
<feature type="binding site" evidence="24">
    <location>
        <position position="92"/>
    </location>
    <ligand>
        <name>Ca(2+)</name>
        <dbReference type="ChEBI" id="CHEBI:29108"/>
        <label>2</label>
    </ligand>
</feature>
<keyword evidence="5 25" id="KW-1003">Cell membrane</keyword>
<evidence type="ECO:0000256" key="13">
    <source>
        <dbReference type="ARBA" id="ARBA00022824"/>
    </source>
</evidence>
<dbReference type="Pfam" id="PF01079">
    <property type="entry name" value="Hint"/>
    <property type="match status" value="1"/>
</dbReference>
<keyword evidence="18" id="KW-0564">Palmitate</keyword>
<keyword evidence="6" id="KW-0964">Secreted</keyword>
<keyword evidence="8" id="KW-0808">Transferase</keyword>
<evidence type="ECO:0000256" key="11">
    <source>
        <dbReference type="ARBA" id="ARBA00022801"/>
    </source>
</evidence>
<evidence type="ECO:0000256" key="12">
    <source>
        <dbReference type="ARBA" id="ARBA00022813"/>
    </source>
</evidence>
<dbReference type="GO" id="GO:0005886">
    <property type="term" value="C:plasma membrane"/>
    <property type="evidence" value="ECO:0007669"/>
    <property type="project" value="UniProtKB-SubCell"/>
</dbReference>
<comment type="function">
    <molecule>Protein hedgehog</molecule>
    <text evidence="25">The C-terminal part of the hedgehog protein precursor displays an autoproteolysis activity that results in the cleavage of the full-length protein into two parts (N-product and C-product). In addition, the C-terminal part displays a cholesterol transferase activity that results by the covalent attachment of a cholesterol moiety to the C-terminal of the newly generated N-product.</text>
</comment>
<accession>A0A3Q2P4Y5</accession>
<dbReference type="SUPFAM" id="SSF55166">
    <property type="entry name" value="Hedgehog/DD-peptidase"/>
    <property type="match status" value="1"/>
</dbReference>
<keyword evidence="13 25" id="KW-0256">Endoplasmic reticulum</keyword>
<keyword evidence="30" id="KW-1185">Reference proteome</keyword>
<feature type="site" description="Involved in auto-cleavage" evidence="23">
    <location>
        <position position="271"/>
    </location>
</feature>
<dbReference type="AlphaFoldDB" id="A0A3Q2P4Y5"/>
<dbReference type="Ensembl" id="ENSFHET00000004310.1">
    <property type="protein sequence ID" value="ENSFHEP00000007147.1"/>
    <property type="gene ID" value="ENSFHEG00000008235.1"/>
</dbReference>
<feature type="site" description="Cleavage; by autolysis" evidence="23">
    <location>
        <begin position="199"/>
        <end position="200"/>
    </location>
</feature>
<dbReference type="GO" id="GO:0016539">
    <property type="term" value="P:intein-mediated protein splicing"/>
    <property type="evidence" value="ECO:0007669"/>
    <property type="project" value="InterPro"/>
</dbReference>
<keyword evidence="15 24" id="KW-0106">Calcium</keyword>
<dbReference type="InterPro" id="IPR003586">
    <property type="entry name" value="Hint_dom_C"/>
</dbReference>
<keyword evidence="17 25" id="KW-0472">Membrane</keyword>
<dbReference type="CDD" id="cd00081">
    <property type="entry name" value="Hint"/>
    <property type="match status" value="1"/>
</dbReference>
<comment type="catalytic activity">
    <reaction evidence="22">
        <text>glycyl-L-cysteinyl-[protein] + cholesterol + H(+) = [protein]-C-terminal glycyl cholesterol ester + N-terminal L-cysteinyl-[protein]</text>
        <dbReference type="Rhea" id="RHEA:59504"/>
        <dbReference type="Rhea" id="RHEA-COMP:12707"/>
        <dbReference type="Rhea" id="RHEA-COMP:15369"/>
        <dbReference type="Rhea" id="RHEA-COMP:15374"/>
        <dbReference type="ChEBI" id="CHEBI:15378"/>
        <dbReference type="ChEBI" id="CHEBI:16113"/>
        <dbReference type="ChEBI" id="CHEBI:65250"/>
        <dbReference type="ChEBI" id="CHEBI:143135"/>
        <dbReference type="ChEBI" id="CHEBI:143140"/>
    </reaction>
    <physiologicalReaction direction="left-to-right" evidence="22">
        <dbReference type="Rhea" id="RHEA:59505"/>
    </physiologicalReaction>
</comment>
<feature type="binding site" evidence="24">
    <location>
        <position position="184"/>
    </location>
    <ligand>
        <name>Zn(2+)</name>
        <dbReference type="ChEBI" id="CHEBI:29105"/>
    </ligand>
</feature>
<proteinExistence type="inferred from homology"/>
<feature type="binding site" evidence="24">
    <location>
        <position position="149"/>
    </location>
    <ligand>
        <name>Zn(2+)</name>
        <dbReference type="ChEBI" id="CHEBI:29105"/>
    </ligand>
</feature>
<dbReference type="GO" id="GO:0055002">
    <property type="term" value="P:striated muscle cell development"/>
    <property type="evidence" value="ECO:0007669"/>
    <property type="project" value="UniProtKB-ARBA"/>
</dbReference>
<dbReference type="GO" id="GO:0007224">
    <property type="term" value="P:smoothened signaling pathway"/>
    <property type="evidence" value="ECO:0007669"/>
    <property type="project" value="TreeGrafter"/>
</dbReference>
<feature type="site" description="Essential for auto-cleavage" evidence="23">
    <location>
        <position position="274"/>
    </location>
</feature>
<dbReference type="PROSITE" id="PS50817">
    <property type="entry name" value="INTEIN_N_TER"/>
    <property type="match status" value="1"/>
</dbReference>
<evidence type="ECO:0000256" key="5">
    <source>
        <dbReference type="ARBA" id="ARBA00022475"/>
    </source>
</evidence>
<dbReference type="GO" id="GO:0005789">
    <property type="term" value="C:endoplasmic reticulum membrane"/>
    <property type="evidence" value="ECO:0007669"/>
    <property type="project" value="UniProtKB-SubCell"/>
</dbReference>
<dbReference type="InterPro" id="IPR003587">
    <property type="entry name" value="Hint_dom_N"/>
</dbReference>
<keyword evidence="7 25" id="KW-0645">Protease</keyword>
<evidence type="ECO:0000256" key="8">
    <source>
        <dbReference type="ARBA" id="ARBA00022679"/>
    </source>
</evidence>
<comment type="function">
    <molecule>Protein hedgehog N-product</molecule>
    <text evidence="25">The dually lipidated hedgehog protein N-product is a morphogen which is essential for a variety of patterning events during development.</text>
</comment>
<dbReference type="FunFam" id="2.170.16.10:FF:000001">
    <property type="entry name" value="Indian hedgehog"/>
    <property type="match status" value="1"/>
</dbReference>
<feature type="domain" description="Hint" evidence="28">
    <location>
        <begin position="198"/>
        <end position="305"/>
    </location>
</feature>
<dbReference type="InterPro" id="IPR009045">
    <property type="entry name" value="Zn_M74/Hedgehog-like"/>
</dbReference>
<evidence type="ECO:0000256" key="3">
    <source>
        <dbReference type="ARBA" id="ARBA00010649"/>
    </source>
</evidence>
<dbReference type="InterPro" id="IPR001767">
    <property type="entry name" value="Hedgehog_Hint"/>
</dbReference>
<evidence type="ECO:0000256" key="1">
    <source>
        <dbReference type="ARBA" id="ARBA00004586"/>
    </source>
</evidence>
<dbReference type="GO" id="GO:0016540">
    <property type="term" value="P:protein autoprocessing"/>
    <property type="evidence" value="ECO:0007669"/>
    <property type="project" value="InterPro"/>
</dbReference>
<feature type="binding site" evidence="24">
    <location>
        <position position="92"/>
    </location>
    <ligand>
        <name>Ca(2+)</name>
        <dbReference type="ChEBI" id="CHEBI:29108"/>
        <label>1</label>
    </ligand>
</feature>
<evidence type="ECO:0000256" key="17">
    <source>
        <dbReference type="ARBA" id="ARBA00023136"/>
    </source>
</evidence>
<evidence type="ECO:0000256" key="18">
    <source>
        <dbReference type="ARBA" id="ARBA00023139"/>
    </source>
</evidence>
<evidence type="ECO:0000256" key="4">
    <source>
        <dbReference type="ARBA" id="ARBA00022473"/>
    </source>
</evidence>
<dbReference type="InterPro" id="IPR001657">
    <property type="entry name" value="Hedgehog"/>
</dbReference>
<evidence type="ECO:0000256" key="25">
    <source>
        <dbReference type="RuleBase" id="RU280812"/>
    </source>
</evidence>
<dbReference type="FunFam" id="3.30.1380.10:FF:000001">
    <property type="entry name" value="Indian hedgehog"/>
    <property type="match status" value="1"/>
</dbReference>
<dbReference type="GO" id="GO:0007417">
    <property type="term" value="P:central nervous system development"/>
    <property type="evidence" value="ECO:0007669"/>
    <property type="project" value="UniProtKB-ARBA"/>
</dbReference>
<dbReference type="GO" id="GO:0016740">
    <property type="term" value="F:transferase activity"/>
    <property type="evidence" value="ECO:0007669"/>
    <property type="project" value="UniProtKB-KW"/>
</dbReference>
<dbReference type="PANTHER" id="PTHR11889">
    <property type="entry name" value="HEDGEHOG"/>
    <property type="match status" value="1"/>
</dbReference>
<dbReference type="GO" id="GO:0001708">
    <property type="term" value="P:cell fate specification"/>
    <property type="evidence" value="ECO:0007669"/>
    <property type="project" value="TreeGrafter"/>
</dbReference>
<dbReference type="InterPro" id="IPR006141">
    <property type="entry name" value="Intein_N"/>
</dbReference>
<feature type="signal peptide" evidence="26">
    <location>
        <begin position="1"/>
        <end position="25"/>
    </location>
</feature>
<dbReference type="InterPro" id="IPR036844">
    <property type="entry name" value="Hint_dom_sf"/>
</dbReference>
<keyword evidence="16 25" id="KW-0333">Golgi apparatus</keyword>
<keyword evidence="19" id="KW-0449">Lipoprotein</keyword>
<dbReference type="GeneTree" id="ENSGT00940000164444"/>
<dbReference type="SUPFAM" id="SSF51294">
    <property type="entry name" value="Hedgehog/intein (Hint) domain"/>
    <property type="match status" value="1"/>
</dbReference>
<dbReference type="Pfam" id="PF01085">
    <property type="entry name" value="HH_signal"/>
    <property type="match status" value="1"/>
</dbReference>
<comment type="subunit">
    <text evidence="20">Multimer.</text>
</comment>
<dbReference type="SMART" id="SM00305">
    <property type="entry name" value="HintC"/>
    <property type="match status" value="1"/>
</dbReference>
<evidence type="ECO:0000256" key="6">
    <source>
        <dbReference type="ARBA" id="ARBA00022525"/>
    </source>
</evidence>